<protein>
    <recommendedName>
        <fullName evidence="8">Pantothenate synthetase</fullName>
        <shortName evidence="8">PS</shortName>
        <ecNumber evidence="8">6.3.2.1</ecNumber>
    </recommendedName>
    <alternativeName>
        <fullName evidence="8">Pantoate--beta-alanine ligase</fullName>
    </alternativeName>
    <alternativeName>
        <fullName evidence="8">Pantoate-activating enzyme</fullName>
    </alternativeName>
</protein>
<dbReference type="Gene3D" id="3.30.1300.10">
    <property type="entry name" value="Pantoate-beta-alanine ligase, C-terminal domain"/>
    <property type="match status" value="1"/>
</dbReference>
<name>A0A975BMZ9_9BACT</name>
<dbReference type="CDD" id="cd00560">
    <property type="entry name" value="PanC"/>
    <property type="match status" value="1"/>
</dbReference>
<keyword evidence="8" id="KW-0963">Cytoplasm</keyword>
<comment type="pathway">
    <text evidence="1 8">Cofactor biosynthesis; (R)-pantothenate biosynthesis; (R)-pantothenate from (R)-pantoate and beta-alanine: step 1/1.</text>
</comment>
<feature type="binding site" evidence="8">
    <location>
        <position position="161"/>
    </location>
    <ligand>
        <name>ATP</name>
        <dbReference type="ChEBI" id="CHEBI:30616"/>
    </ligand>
</feature>
<dbReference type="PANTHER" id="PTHR21299">
    <property type="entry name" value="CYTIDYLATE KINASE/PANTOATE-BETA-ALANINE LIGASE"/>
    <property type="match status" value="1"/>
</dbReference>
<dbReference type="EC" id="6.3.2.1" evidence="8"/>
<dbReference type="GO" id="GO:0005829">
    <property type="term" value="C:cytosol"/>
    <property type="evidence" value="ECO:0007669"/>
    <property type="project" value="TreeGrafter"/>
</dbReference>
<keyword evidence="5 8" id="KW-0547">Nucleotide-binding</keyword>
<evidence type="ECO:0000256" key="8">
    <source>
        <dbReference type="HAMAP-Rule" id="MF_00158"/>
    </source>
</evidence>
<evidence type="ECO:0000256" key="6">
    <source>
        <dbReference type="ARBA" id="ARBA00022840"/>
    </source>
</evidence>
<feature type="binding site" evidence="8">
    <location>
        <position position="46"/>
    </location>
    <ligand>
        <name>beta-alanine</name>
        <dbReference type="ChEBI" id="CHEBI:57966"/>
    </ligand>
</feature>
<dbReference type="PANTHER" id="PTHR21299:SF1">
    <property type="entry name" value="PANTOATE--BETA-ALANINE LIGASE"/>
    <property type="match status" value="1"/>
</dbReference>
<evidence type="ECO:0000313" key="9">
    <source>
        <dbReference type="EMBL" id="QTA88158.1"/>
    </source>
</evidence>
<dbReference type="InterPro" id="IPR004821">
    <property type="entry name" value="Cyt_trans-like"/>
</dbReference>
<dbReference type="NCBIfam" id="TIGR00125">
    <property type="entry name" value="cyt_tran_rel"/>
    <property type="match status" value="1"/>
</dbReference>
<evidence type="ECO:0000256" key="1">
    <source>
        <dbReference type="ARBA" id="ARBA00004990"/>
    </source>
</evidence>
<dbReference type="GO" id="GO:0005524">
    <property type="term" value="F:ATP binding"/>
    <property type="evidence" value="ECO:0007669"/>
    <property type="project" value="UniProtKB-KW"/>
</dbReference>
<evidence type="ECO:0000256" key="7">
    <source>
        <dbReference type="ARBA" id="ARBA00048258"/>
    </source>
</evidence>
<feature type="binding site" evidence="8">
    <location>
        <begin position="132"/>
        <end position="135"/>
    </location>
    <ligand>
        <name>ATP</name>
        <dbReference type="ChEBI" id="CHEBI:30616"/>
    </ligand>
</feature>
<dbReference type="KEGG" id="dmm:dnm_041980"/>
<dbReference type="InterPro" id="IPR014729">
    <property type="entry name" value="Rossmann-like_a/b/a_fold"/>
</dbReference>
<comment type="subunit">
    <text evidence="8">Homodimer.</text>
</comment>
<comment type="subcellular location">
    <subcellularLocation>
        <location evidence="8">Cytoplasm</location>
    </subcellularLocation>
</comment>
<comment type="miscellaneous">
    <text evidence="8">The reaction proceeds by a bi uni uni bi ping pong mechanism.</text>
</comment>
<dbReference type="Pfam" id="PF02569">
    <property type="entry name" value="Pantoate_ligase"/>
    <property type="match status" value="1"/>
</dbReference>
<dbReference type="FunFam" id="3.30.1300.10:FF:000001">
    <property type="entry name" value="Pantothenate synthetase"/>
    <property type="match status" value="1"/>
</dbReference>
<feature type="active site" description="Proton donor" evidence="8">
    <location>
        <position position="22"/>
    </location>
</feature>
<feature type="binding site" evidence="8">
    <location>
        <begin position="15"/>
        <end position="22"/>
    </location>
    <ligand>
        <name>ATP</name>
        <dbReference type="ChEBI" id="CHEBI:30616"/>
    </ligand>
</feature>
<keyword evidence="4 8" id="KW-0566">Pantothenate biosynthesis</keyword>
<feature type="binding site" evidence="8">
    <location>
        <position position="138"/>
    </location>
    <ligand>
        <name>(R)-pantoate</name>
        <dbReference type="ChEBI" id="CHEBI:15980"/>
    </ligand>
</feature>
<gene>
    <name evidence="8 9" type="primary">panC</name>
    <name evidence="9" type="ORF">dnm_041980</name>
</gene>
<dbReference type="Gene3D" id="3.40.50.620">
    <property type="entry name" value="HUPs"/>
    <property type="match status" value="1"/>
</dbReference>
<dbReference type="InterPro" id="IPR003721">
    <property type="entry name" value="Pantoate_ligase"/>
</dbReference>
<comment type="catalytic activity">
    <reaction evidence="7 8">
        <text>(R)-pantoate + beta-alanine + ATP = (R)-pantothenate + AMP + diphosphate + H(+)</text>
        <dbReference type="Rhea" id="RHEA:10912"/>
        <dbReference type="ChEBI" id="CHEBI:15378"/>
        <dbReference type="ChEBI" id="CHEBI:15980"/>
        <dbReference type="ChEBI" id="CHEBI:29032"/>
        <dbReference type="ChEBI" id="CHEBI:30616"/>
        <dbReference type="ChEBI" id="CHEBI:33019"/>
        <dbReference type="ChEBI" id="CHEBI:57966"/>
        <dbReference type="ChEBI" id="CHEBI:456215"/>
        <dbReference type="EC" id="6.3.2.1"/>
    </reaction>
</comment>
<dbReference type="GO" id="GO:0015940">
    <property type="term" value="P:pantothenate biosynthetic process"/>
    <property type="evidence" value="ECO:0007669"/>
    <property type="project" value="UniProtKB-UniRule"/>
</dbReference>
<feature type="binding site" evidence="8">
    <location>
        <position position="46"/>
    </location>
    <ligand>
        <name>(R)-pantoate</name>
        <dbReference type="ChEBI" id="CHEBI:15980"/>
    </ligand>
</feature>
<dbReference type="InterPro" id="IPR042176">
    <property type="entry name" value="Pantoate_ligase_C"/>
</dbReference>
<reference evidence="9" key="1">
    <citation type="journal article" date="2021" name="Microb. Physiol.">
        <title>Proteogenomic Insights into the Physiology of Marine, Sulfate-Reducing, Filamentous Desulfonema limicola and Desulfonema magnum.</title>
        <authorList>
            <person name="Schnaars V."/>
            <person name="Wohlbrand L."/>
            <person name="Scheve S."/>
            <person name="Hinrichs C."/>
            <person name="Reinhardt R."/>
            <person name="Rabus R."/>
        </authorList>
    </citation>
    <scope>NUCLEOTIDE SEQUENCE</scope>
    <source>
        <strain evidence="9">4be13</strain>
    </source>
</reference>
<dbReference type="AlphaFoldDB" id="A0A975BMZ9"/>
<comment type="function">
    <text evidence="8">Catalyzes the condensation of pantoate with beta-alanine in an ATP-dependent reaction via a pantoyl-adenylate intermediate.</text>
</comment>
<evidence type="ECO:0000256" key="2">
    <source>
        <dbReference type="ARBA" id="ARBA00009256"/>
    </source>
</evidence>
<keyword evidence="3 8" id="KW-0436">Ligase</keyword>
<dbReference type="EMBL" id="CP061800">
    <property type="protein sequence ID" value="QTA88158.1"/>
    <property type="molecule type" value="Genomic_DNA"/>
</dbReference>
<comment type="similarity">
    <text evidence="2 8">Belongs to the pantothenate synthetase family.</text>
</comment>
<evidence type="ECO:0000313" key="10">
    <source>
        <dbReference type="Proteomes" id="UP000663722"/>
    </source>
</evidence>
<dbReference type="SUPFAM" id="SSF52374">
    <property type="entry name" value="Nucleotidylyl transferase"/>
    <property type="match status" value="1"/>
</dbReference>
<dbReference type="HAMAP" id="MF_00158">
    <property type="entry name" value="PanC"/>
    <property type="match status" value="1"/>
</dbReference>
<keyword evidence="10" id="KW-1185">Reference proteome</keyword>
<evidence type="ECO:0000256" key="3">
    <source>
        <dbReference type="ARBA" id="ARBA00022598"/>
    </source>
</evidence>
<proteinExistence type="inferred from homology"/>
<evidence type="ECO:0000256" key="4">
    <source>
        <dbReference type="ARBA" id="ARBA00022655"/>
    </source>
</evidence>
<accession>A0A975BMZ9</accession>
<dbReference type="Proteomes" id="UP000663722">
    <property type="component" value="Chromosome"/>
</dbReference>
<sequence>MIRRSGKTIAFVPTMGFLHEGHLSLMREGRNRCDDVVISIFVNPTQFGPGEDLESYPRSFERDCELAEKQGVNAIFAPNEKELYGKNFQTYVKLEDLPNHLCGISRPVHFRGVATVVTKLFNIVKPHFAIFGQKDYQQVAVIRQMVKDLNFDIEIVGHPTVRETDGLAMSSRNSYLTPDQRVSALSLYASLKKAQTLLENGITDAAEIIRAASELITSHPGTAIDYITICDPETLADMETISKPALMALAVKVGKTRVIDNMILDIPGSQR</sequence>
<keyword evidence="6 8" id="KW-0067">ATP-binding</keyword>
<dbReference type="NCBIfam" id="TIGR00018">
    <property type="entry name" value="panC"/>
    <property type="match status" value="1"/>
</dbReference>
<evidence type="ECO:0000256" key="5">
    <source>
        <dbReference type="ARBA" id="ARBA00022741"/>
    </source>
</evidence>
<organism evidence="9 10">
    <name type="scientific">Desulfonema magnum</name>
    <dbReference type="NCBI Taxonomy" id="45655"/>
    <lineage>
        <taxon>Bacteria</taxon>
        <taxon>Pseudomonadati</taxon>
        <taxon>Thermodesulfobacteriota</taxon>
        <taxon>Desulfobacteria</taxon>
        <taxon>Desulfobacterales</taxon>
        <taxon>Desulfococcaceae</taxon>
        <taxon>Desulfonema</taxon>
    </lineage>
</organism>
<dbReference type="FunFam" id="3.40.50.620:FF:000013">
    <property type="entry name" value="Pantothenate synthetase"/>
    <property type="match status" value="1"/>
</dbReference>
<dbReference type="GO" id="GO:0004592">
    <property type="term" value="F:pantoate-beta-alanine ligase activity"/>
    <property type="evidence" value="ECO:0007669"/>
    <property type="project" value="UniProtKB-UniRule"/>
</dbReference>
<feature type="binding site" evidence="8">
    <location>
        <begin position="169"/>
        <end position="172"/>
    </location>
    <ligand>
        <name>ATP</name>
        <dbReference type="ChEBI" id="CHEBI:30616"/>
    </ligand>
</feature>